<keyword evidence="3" id="KW-1185">Reference proteome</keyword>
<feature type="domain" description="Macro" evidence="1">
    <location>
        <begin position="35"/>
        <end position="215"/>
    </location>
</feature>
<dbReference type="Pfam" id="PF01661">
    <property type="entry name" value="Macro"/>
    <property type="match status" value="1"/>
</dbReference>
<dbReference type="SMART" id="SM00506">
    <property type="entry name" value="A1pp"/>
    <property type="match status" value="1"/>
</dbReference>
<evidence type="ECO:0000259" key="1">
    <source>
        <dbReference type="PROSITE" id="PS51154"/>
    </source>
</evidence>
<dbReference type="EMBL" id="JAPFFF010000004">
    <property type="protein sequence ID" value="KAK8891678.1"/>
    <property type="molecule type" value="Genomic_DNA"/>
</dbReference>
<name>A0ABR2KLI2_9EUKA</name>
<proteinExistence type="predicted"/>
<comment type="caution">
    <text evidence="2">The sequence shown here is derived from an EMBL/GenBank/DDBJ whole genome shotgun (WGS) entry which is preliminary data.</text>
</comment>
<organism evidence="2 3">
    <name type="scientific">Tritrichomonas musculus</name>
    <dbReference type="NCBI Taxonomy" id="1915356"/>
    <lineage>
        <taxon>Eukaryota</taxon>
        <taxon>Metamonada</taxon>
        <taxon>Parabasalia</taxon>
        <taxon>Tritrichomonadida</taxon>
        <taxon>Tritrichomonadidae</taxon>
        <taxon>Tritrichomonas</taxon>
    </lineage>
</organism>
<protein>
    <submittedName>
        <fullName evidence="2">O-acetyl-ADP-ribose deacetylase macrod1</fullName>
    </submittedName>
</protein>
<dbReference type="SUPFAM" id="SSF52949">
    <property type="entry name" value="Macro domain-like"/>
    <property type="match status" value="1"/>
</dbReference>
<gene>
    <name evidence="2" type="ORF">M9Y10_028898</name>
</gene>
<reference evidence="2 3" key="1">
    <citation type="submission" date="2024-04" db="EMBL/GenBank/DDBJ databases">
        <title>Tritrichomonas musculus Genome.</title>
        <authorList>
            <person name="Alves-Ferreira E."/>
            <person name="Grigg M."/>
            <person name="Lorenzi H."/>
            <person name="Galac M."/>
        </authorList>
    </citation>
    <scope>NUCLEOTIDE SEQUENCE [LARGE SCALE GENOMIC DNA]</scope>
    <source>
        <strain evidence="2 3">EAF2021</strain>
    </source>
</reference>
<dbReference type="Proteomes" id="UP001470230">
    <property type="component" value="Unassembled WGS sequence"/>
</dbReference>
<dbReference type="Gene3D" id="3.40.220.10">
    <property type="entry name" value="Leucine Aminopeptidase, subunit E, domain 1"/>
    <property type="match status" value="1"/>
</dbReference>
<evidence type="ECO:0000313" key="2">
    <source>
        <dbReference type="EMBL" id="KAK8891678.1"/>
    </source>
</evidence>
<sequence length="233" mass="26045">MKAKLMRKEPPILTLDSIQTWDASGPELITKIPRNEYFQPNSQINSKVSLLFQGFNTNFVVDAIVCPANVHLMAGGGLNGGIFAAAGPELIKECQKIGRCDCGKAVLTNGYQLPCKYIIHAVGPCGDDKPQLLLDTYNSILSFIKNRNDIRSIALTSISTDVFGFPADKAADIALRAVRVFLEEPENFNKVDRIVFVLFKPEEIQIYLNLFPSYFPLMEQTFLNENSQYDNFI</sequence>
<dbReference type="InterPro" id="IPR043472">
    <property type="entry name" value="Macro_dom-like"/>
</dbReference>
<dbReference type="PANTHER" id="PTHR11106">
    <property type="entry name" value="GANGLIOSIDE INDUCED DIFFERENTIATION ASSOCIATED PROTEIN 2-RELATED"/>
    <property type="match status" value="1"/>
</dbReference>
<dbReference type="InterPro" id="IPR002589">
    <property type="entry name" value="Macro_dom"/>
</dbReference>
<evidence type="ECO:0000313" key="3">
    <source>
        <dbReference type="Proteomes" id="UP001470230"/>
    </source>
</evidence>
<accession>A0ABR2KLI2</accession>
<dbReference type="PANTHER" id="PTHR11106:SF27">
    <property type="entry name" value="MACRO DOMAIN-CONTAINING PROTEIN"/>
    <property type="match status" value="1"/>
</dbReference>
<dbReference type="PROSITE" id="PS51154">
    <property type="entry name" value="MACRO"/>
    <property type="match status" value="1"/>
</dbReference>